<organism evidence="2 3">
    <name type="scientific">Pisum sativum</name>
    <name type="common">Garden pea</name>
    <name type="synonym">Lathyrus oleraceus</name>
    <dbReference type="NCBI Taxonomy" id="3888"/>
    <lineage>
        <taxon>Eukaryota</taxon>
        <taxon>Viridiplantae</taxon>
        <taxon>Streptophyta</taxon>
        <taxon>Embryophyta</taxon>
        <taxon>Tracheophyta</taxon>
        <taxon>Spermatophyta</taxon>
        <taxon>Magnoliopsida</taxon>
        <taxon>eudicotyledons</taxon>
        <taxon>Gunneridae</taxon>
        <taxon>Pentapetalae</taxon>
        <taxon>rosids</taxon>
        <taxon>fabids</taxon>
        <taxon>Fabales</taxon>
        <taxon>Fabaceae</taxon>
        <taxon>Papilionoideae</taxon>
        <taxon>50 kb inversion clade</taxon>
        <taxon>NPAAA clade</taxon>
        <taxon>Hologalegina</taxon>
        <taxon>IRL clade</taxon>
        <taxon>Fabeae</taxon>
        <taxon>Lathyrus</taxon>
    </lineage>
</organism>
<dbReference type="Gramene" id="Psat06G0154500-T1">
    <property type="protein sequence ID" value="KAI5394975.1"/>
    <property type="gene ID" value="KIW84_061545"/>
</dbReference>
<evidence type="ECO:0000313" key="2">
    <source>
        <dbReference type="EMBL" id="KAI5394975.1"/>
    </source>
</evidence>
<protein>
    <recommendedName>
        <fullName evidence="1">DUF7745 domain-containing protein</fullName>
    </recommendedName>
</protein>
<dbReference type="EMBL" id="JAMSHJ010000006">
    <property type="protein sequence ID" value="KAI5394975.1"/>
    <property type="molecule type" value="Genomic_DNA"/>
</dbReference>
<gene>
    <name evidence="2" type="ORF">KIW84_061545</name>
</gene>
<dbReference type="InterPro" id="IPR056647">
    <property type="entry name" value="DUF7745"/>
</dbReference>
<evidence type="ECO:0000259" key="1">
    <source>
        <dbReference type="Pfam" id="PF24924"/>
    </source>
</evidence>
<name>A0A9D4W5Z2_PEA</name>
<comment type="caution">
    <text evidence="2">The sequence shown here is derived from an EMBL/GenBank/DDBJ whole genome shotgun (WGS) entry which is preliminary data.</text>
</comment>
<evidence type="ECO:0000313" key="3">
    <source>
        <dbReference type="Proteomes" id="UP001058974"/>
    </source>
</evidence>
<feature type="domain" description="DUF7745" evidence="1">
    <location>
        <begin position="2"/>
        <end position="115"/>
    </location>
</feature>
<sequence>MIGCHPSVEEMAYHLNIHDTDLQANLRVHGDFKGFSRDYLKGKTANFSTSLRRDALDNMIILIIFGLVVFPTKEDFVDYAIINLFLVVKVRDEDPIPALLADVYHSLRKKHTKKGEGHNGVMVDTIEKDKAIMLNLKRKVEHHMEKYLKLVILSNDLIDEIPQSLREVKDMMNIFKPQKEICNFIQLCRHMAETFRSRIKEHC</sequence>
<dbReference type="AlphaFoldDB" id="A0A9D4W5Z2"/>
<dbReference type="Proteomes" id="UP001058974">
    <property type="component" value="Chromosome 6"/>
</dbReference>
<accession>A0A9D4W5Z2</accession>
<keyword evidence="3" id="KW-1185">Reference proteome</keyword>
<reference evidence="2 3" key="1">
    <citation type="journal article" date="2022" name="Nat. Genet.">
        <title>Improved pea reference genome and pan-genome highlight genomic features and evolutionary characteristics.</title>
        <authorList>
            <person name="Yang T."/>
            <person name="Liu R."/>
            <person name="Luo Y."/>
            <person name="Hu S."/>
            <person name="Wang D."/>
            <person name="Wang C."/>
            <person name="Pandey M.K."/>
            <person name="Ge S."/>
            <person name="Xu Q."/>
            <person name="Li N."/>
            <person name="Li G."/>
            <person name="Huang Y."/>
            <person name="Saxena R.K."/>
            <person name="Ji Y."/>
            <person name="Li M."/>
            <person name="Yan X."/>
            <person name="He Y."/>
            <person name="Liu Y."/>
            <person name="Wang X."/>
            <person name="Xiang C."/>
            <person name="Varshney R.K."/>
            <person name="Ding H."/>
            <person name="Gao S."/>
            <person name="Zong X."/>
        </authorList>
    </citation>
    <scope>NUCLEOTIDE SEQUENCE [LARGE SCALE GENOMIC DNA]</scope>
    <source>
        <strain evidence="2 3">cv. Zhongwan 6</strain>
    </source>
</reference>
<dbReference type="PANTHER" id="PTHR48154:SF1">
    <property type="entry name" value="PROTEIN, PUTATIVE-RELATED"/>
    <property type="match status" value="1"/>
</dbReference>
<dbReference type="Pfam" id="PF24924">
    <property type="entry name" value="DUF7745"/>
    <property type="match status" value="1"/>
</dbReference>
<proteinExistence type="predicted"/>
<dbReference type="PANTHER" id="PTHR48154">
    <property type="entry name" value="PROTEIN, PUTATIVE-RELATED"/>
    <property type="match status" value="1"/>
</dbReference>